<dbReference type="PROSITE" id="PS51076">
    <property type="entry name" value="MH2"/>
    <property type="match status" value="1"/>
</dbReference>
<dbReference type="SMART" id="SM00524">
    <property type="entry name" value="DWB"/>
    <property type="match status" value="1"/>
</dbReference>
<feature type="compositionally biased region" description="Basic and acidic residues" evidence="1">
    <location>
        <begin position="383"/>
        <end position="404"/>
    </location>
</feature>
<dbReference type="GO" id="GO:0051239">
    <property type="term" value="P:regulation of multicellular organismal process"/>
    <property type="evidence" value="ECO:0007669"/>
    <property type="project" value="UniProtKB-ARBA"/>
</dbReference>
<proteinExistence type="predicted"/>
<sequence length="546" mass="60005">MSDIEGERKSVSRHGIAAGTKKDGDVWYDLDAFLHDQVEEVLFKLSKGSLDDAIWGKIAIMEKNHRVAKVYLRNPTVIVDGSEEEFDGKTLGFNAFSNDRRDEQTTEIKQKIKEGVILKMDLQGNIKGMARGKVPVYAQGWKEPKSNCISEKLIKMQGKISCDEKAYKIFDMKRWKVAVERFAEGEGEMRSLLHRAVLRVSLAKEGADISRTPCWFSIVNLVALDVLVSRCPHVLTGLKISKTVIIQVVGSSPARSLPVPVPSPPSPMIDPILPSTPLPSISTSSIVAAVTAQLNQNLNSQLLNAEQLAQIASAVAAAQSKEVKKSPQRSKKDRRRNYRKEFDSEDSSEDSAHRSQSSSSNDKDAWKEMERWKSSLQSINLKQELRGKEAEKEKPRGRRPRLDDVLFSLKTPSSTSDYDSTKEPFDSSSCSSTVSHSTKGIAEVTKSLMTQAIVHQNPLRDSSSSPIPLSSSTPIPPPPPSTSPPHSSPRRSSPPSALSSRPSSRSSRPLPSPRPSSAANGQSYGVFKNATASSSSIYEKTKGQLR</sequence>
<feature type="region of interest" description="Disordered" evidence="1">
    <location>
        <begin position="454"/>
        <end position="546"/>
    </location>
</feature>
<feature type="region of interest" description="Disordered" evidence="1">
    <location>
        <begin position="317"/>
        <end position="366"/>
    </location>
</feature>
<dbReference type="Proteomes" id="UP001328107">
    <property type="component" value="Unassembled WGS sequence"/>
</dbReference>
<feature type="compositionally biased region" description="Low complexity" evidence="1">
    <location>
        <begin position="459"/>
        <end position="473"/>
    </location>
</feature>
<feature type="compositionally biased region" description="Basic residues" evidence="1">
    <location>
        <begin position="326"/>
        <end position="338"/>
    </location>
</feature>
<evidence type="ECO:0000259" key="2">
    <source>
        <dbReference type="PROSITE" id="PS51076"/>
    </source>
</evidence>
<dbReference type="FunFam" id="2.60.200.10:FF:000006">
    <property type="entry name" value="Expansion, isoform A"/>
    <property type="match status" value="1"/>
</dbReference>
<dbReference type="InterPro" id="IPR017855">
    <property type="entry name" value="SMAD-like_dom_sf"/>
</dbReference>
<dbReference type="Gene3D" id="2.60.200.10">
    <property type="match status" value="1"/>
</dbReference>
<dbReference type="GO" id="GO:0050793">
    <property type="term" value="P:regulation of developmental process"/>
    <property type="evidence" value="ECO:0007669"/>
    <property type="project" value="UniProtKB-ARBA"/>
</dbReference>
<gene>
    <name evidence="3" type="ORF">PMAYCL1PPCAC_02259</name>
</gene>
<evidence type="ECO:0000313" key="4">
    <source>
        <dbReference type="Proteomes" id="UP001328107"/>
    </source>
</evidence>
<feature type="domain" description="MH2" evidence="2">
    <location>
        <begin position="55"/>
        <end position="245"/>
    </location>
</feature>
<accession>A0AAN4Z2E2</accession>
<dbReference type="PANTHER" id="PTHR22742:SF2">
    <property type="entry name" value="EXPANSION, ISOFORM A-RELATED"/>
    <property type="match status" value="1"/>
</dbReference>
<organism evidence="3 4">
    <name type="scientific">Pristionchus mayeri</name>
    <dbReference type="NCBI Taxonomy" id="1317129"/>
    <lineage>
        <taxon>Eukaryota</taxon>
        <taxon>Metazoa</taxon>
        <taxon>Ecdysozoa</taxon>
        <taxon>Nematoda</taxon>
        <taxon>Chromadorea</taxon>
        <taxon>Rhabditida</taxon>
        <taxon>Rhabditina</taxon>
        <taxon>Diplogasteromorpha</taxon>
        <taxon>Diplogasteroidea</taxon>
        <taxon>Neodiplogasteridae</taxon>
        <taxon>Pristionchus</taxon>
    </lineage>
</organism>
<dbReference type="AlphaFoldDB" id="A0AAN4Z2E2"/>
<dbReference type="GO" id="GO:0009791">
    <property type="term" value="P:post-embryonic development"/>
    <property type="evidence" value="ECO:0007669"/>
    <property type="project" value="UniProtKB-ARBA"/>
</dbReference>
<dbReference type="InterPro" id="IPR001132">
    <property type="entry name" value="SMAD_dom_Dwarfin-type"/>
</dbReference>
<evidence type="ECO:0000256" key="1">
    <source>
        <dbReference type="SAM" id="MobiDB-lite"/>
    </source>
</evidence>
<dbReference type="GO" id="GO:0006355">
    <property type="term" value="P:regulation of DNA-templated transcription"/>
    <property type="evidence" value="ECO:0007669"/>
    <property type="project" value="InterPro"/>
</dbReference>
<dbReference type="InterPro" id="IPR008984">
    <property type="entry name" value="SMAD_FHA_dom_sf"/>
</dbReference>
<dbReference type="PANTHER" id="PTHR22742">
    <property type="entry name" value="EXPANSION, ISOFORM A-RELATED"/>
    <property type="match status" value="1"/>
</dbReference>
<dbReference type="SUPFAM" id="SSF49879">
    <property type="entry name" value="SMAD/FHA domain"/>
    <property type="match status" value="1"/>
</dbReference>
<feature type="region of interest" description="Disordered" evidence="1">
    <location>
        <begin position="378"/>
        <end position="436"/>
    </location>
</feature>
<feature type="compositionally biased region" description="Low complexity" evidence="1">
    <location>
        <begin position="427"/>
        <end position="436"/>
    </location>
</feature>
<evidence type="ECO:0000313" key="3">
    <source>
        <dbReference type="EMBL" id="GMR32064.1"/>
    </source>
</evidence>
<reference evidence="4" key="1">
    <citation type="submission" date="2022-10" db="EMBL/GenBank/DDBJ databases">
        <title>Genome assembly of Pristionchus species.</title>
        <authorList>
            <person name="Yoshida K."/>
            <person name="Sommer R.J."/>
        </authorList>
    </citation>
    <scope>NUCLEOTIDE SEQUENCE [LARGE SCALE GENOMIC DNA]</scope>
    <source>
        <strain evidence="4">RS5460</strain>
    </source>
</reference>
<keyword evidence="4" id="KW-1185">Reference proteome</keyword>
<protein>
    <recommendedName>
        <fullName evidence="2">MH2 domain-containing protein</fullName>
    </recommendedName>
</protein>
<comment type="caution">
    <text evidence="3">The sequence shown here is derived from an EMBL/GenBank/DDBJ whole genome shotgun (WGS) entry which is preliminary data.</text>
</comment>
<dbReference type="EMBL" id="BTRK01000001">
    <property type="protein sequence ID" value="GMR32064.1"/>
    <property type="molecule type" value="Genomic_DNA"/>
</dbReference>
<name>A0AAN4Z2E2_9BILA</name>
<feature type="compositionally biased region" description="Pro residues" evidence="1">
    <location>
        <begin position="474"/>
        <end position="487"/>
    </location>
</feature>
<dbReference type="Pfam" id="PF03166">
    <property type="entry name" value="MH2"/>
    <property type="match status" value="1"/>
</dbReference>
<feature type="compositionally biased region" description="Low complexity" evidence="1">
    <location>
        <begin position="490"/>
        <end position="509"/>
    </location>
</feature>